<organism evidence="8 9">
    <name type="scientific">Salix viminalis</name>
    <name type="common">Common osier</name>
    <name type="synonym">Basket willow</name>
    <dbReference type="NCBI Taxonomy" id="40686"/>
    <lineage>
        <taxon>Eukaryota</taxon>
        <taxon>Viridiplantae</taxon>
        <taxon>Streptophyta</taxon>
        <taxon>Embryophyta</taxon>
        <taxon>Tracheophyta</taxon>
        <taxon>Spermatophyta</taxon>
        <taxon>Magnoliopsida</taxon>
        <taxon>eudicotyledons</taxon>
        <taxon>Gunneridae</taxon>
        <taxon>Pentapetalae</taxon>
        <taxon>rosids</taxon>
        <taxon>fabids</taxon>
        <taxon>Malpighiales</taxon>
        <taxon>Salicaceae</taxon>
        <taxon>Saliceae</taxon>
        <taxon>Salix</taxon>
    </lineage>
</organism>
<dbReference type="Proteomes" id="UP001151529">
    <property type="component" value="Chromosome 16"/>
</dbReference>
<dbReference type="EMBL" id="JAPFFL010000001">
    <property type="protein sequence ID" value="KAJ6752239.1"/>
    <property type="molecule type" value="Genomic_DNA"/>
</dbReference>
<evidence type="ECO:0000259" key="7">
    <source>
        <dbReference type="Pfam" id="PF10520"/>
    </source>
</evidence>
<keyword evidence="4" id="KW-1133">Transmembrane helix</keyword>
<feature type="region of interest" description="Disordered" evidence="6">
    <location>
        <begin position="1"/>
        <end position="22"/>
    </location>
</feature>
<name>A0A9Q0VNV7_SALVM</name>
<comment type="caution">
    <text evidence="8">The sequence shown here is derived from an EMBL/GenBank/DDBJ whole genome shotgun (WGS) entry which is preliminary data.</text>
</comment>
<proteinExistence type="inferred from homology"/>
<evidence type="ECO:0000256" key="1">
    <source>
        <dbReference type="ARBA" id="ARBA00004141"/>
    </source>
</evidence>
<dbReference type="GO" id="GO:0016020">
    <property type="term" value="C:membrane"/>
    <property type="evidence" value="ECO:0007669"/>
    <property type="project" value="UniProtKB-SubCell"/>
</dbReference>
<gene>
    <name evidence="8" type="ORF">OIU85_002644</name>
</gene>
<dbReference type="OrthoDB" id="5103at2759"/>
<sequence length="309" mass="34347">MSILPQHNHYLTRSPTHNPRHRKRIICSATTTTTTTAKPKSSPNQLSFEPQFVAPPNLVASTSTPPVLNDPSLQSTWSHRNWVATGCATVLVSLGKAIVGAGHSHIWLEPMLAGYIGYVFADLGSGVYHWGIDNYGDGSTPFFGNQIEAFQGHHKWPWIITRRQFANNLHALARAVAFFVLPVDLVCNDPIVNSFVGVCSGCIMFSQQFHAWAHGTKSKLPPIVVAMQDAGLLVSRSQHGAHHRQPYNNNYCIVSGFWNEFLDENKVFEALEMALYFKVGVRPRSWSEPTTDWTEETETGFSGCSQIIL</sequence>
<protein>
    <recommendedName>
        <fullName evidence="7">Lipid desaturase domain-containing protein</fullName>
    </recommendedName>
</protein>
<keyword evidence="9" id="KW-1185">Reference proteome</keyword>
<evidence type="ECO:0000256" key="2">
    <source>
        <dbReference type="ARBA" id="ARBA00007620"/>
    </source>
</evidence>
<comment type="similarity">
    <text evidence="2">Belongs to the fatty acid desaturase CarF family.</text>
</comment>
<comment type="subcellular location">
    <subcellularLocation>
        <location evidence="1">Membrane</location>
        <topology evidence="1">Multi-pass membrane protein</topology>
    </subcellularLocation>
</comment>
<keyword evidence="5" id="KW-0472">Membrane</keyword>
<accession>A0A9Q0VNV7</accession>
<dbReference type="InterPro" id="IPR019547">
    <property type="entry name" value="Lipid_desat"/>
</dbReference>
<evidence type="ECO:0000313" key="8">
    <source>
        <dbReference type="EMBL" id="KAJ6752239.1"/>
    </source>
</evidence>
<dbReference type="Pfam" id="PF10520">
    <property type="entry name" value="Lipid_desat"/>
    <property type="match status" value="1"/>
</dbReference>
<evidence type="ECO:0000256" key="5">
    <source>
        <dbReference type="ARBA" id="ARBA00023136"/>
    </source>
</evidence>
<feature type="domain" description="Lipid desaturase" evidence="7">
    <location>
        <begin position="118"/>
        <end position="286"/>
    </location>
</feature>
<dbReference type="PANTHER" id="PTHR48140">
    <property type="entry name" value="FATTY ACID DESATURASE 4, CHLOROPLASTIC-RELATED"/>
    <property type="match status" value="1"/>
</dbReference>
<evidence type="ECO:0000256" key="3">
    <source>
        <dbReference type="ARBA" id="ARBA00022692"/>
    </source>
</evidence>
<dbReference type="InterPro" id="IPR052864">
    <property type="entry name" value="Chloroplast_FAD_CarF"/>
</dbReference>
<reference evidence="8" key="2">
    <citation type="journal article" date="2023" name="Int. J. Mol. Sci.">
        <title>De Novo Assembly and Annotation of 11 Diverse Shrub Willow (Salix) Genomes Reveals Novel Gene Organization in Sex-Linked Regions.</title>
        <authorList>
            <person name="Hyden B."/>
            <person name="Feng K."/>
            <person name="Yates T.B."/>
            <person name="Jawdy S."/>
            <person name="Cereghino C."/>
            <person name="Smart L.B."/>
            <person name="Muchero W."/>
        </authorList>
    </citation>
    <scope>NUCLEOTIDE SEQUENCE [LARGE SCALE GENOMIC DNA]</scope>
    <source>
        <tissue evidence="8">Shoot tip</tissue>
    </source>
</reference>
<evidence type="ECO:0000256" key="6">
    <source>
        <dbReference type="SAM" id="MobiDB-lite"/>
    </source>
</evidence>
<dbReference type="AlphaFoldDB" id="A0A9Q0VNV7"/>
<reference evidence="8" key="1">
    <citation type="submission" date="2022-11" db="EMBL/GenBank/DDBJ databases">
        <authorList>
            <person name="Hyden B.L."/>
            <person name="Feng K."/>
            <person name="Yates T."/>
            <person name="Jawdy S."/>
            <person name="Smart L.B."/>
            <person name="Muchero W."/>
        </authorList>
    </citation>
    <scope>NUCLEOTIDE SEQUENCE</scope>
    <source>
        <tissue evidence="8">Shoot tip</tissue>
    </source>
</reference>
<keyword evidence="3" id="KW-0812">Transmembrane</keyword>
<evidence type="ECO:0000256" key="4">
    <source>
        <dbReference type="ARBA" id="ARBA00022989"/>
    </source>
</evidence>
<evidence type="ECO:0000313" key="9">
    <source>
        <dbReference type="Proteomes" id="UP001151529"/>
    </source>
</evidence>
<dbReference type="PANTHER" id="PTHR48140:SF1">
    <property type="entry name" value="FATTY ACID DESATURASE 4, CHLOROPLASTIC-RELATED"/>
    <property type="match status" value="1"/>
</dbReference>